<dbReference type="PROSITE" id="PS51257">
    <property type="entry name" value="PROKAR_LIPOPROTEIN"/>
    <property type="match status" value="1"/>
</dbReference>
<name>A0A1M4YEQ1_9FLAO</name>
<keyword evidence="2" id="KW-1185">Reference proteome</keyword>
<evidence type="ECO:0008006" key="3">
    <source>
        <dbReference type="Google" id="ProtNLM"/>
    </source>
</evidence>
<organism evidence="1 2">
    <name type="scientific">Arenibacter palladensis</name>
    <dbReference type="NCBI Taxonomy" id="237373"/>
    <lineage>
        <taxon>Bacteria</taxon>
        <taxon>Pseudomonadati</taxon>
        <taxon>Bacteroidota</taxon>
        <taxon>Flavobacteriia</taxon>
        <taxon>Flavobacteriales</taxon>
        <taxon>Flavobacteriaceae</taxon>
        <taxon>Arenibacter</taxon>
    </lineage>
</organism>
<protein>
    <recommendedName>
        <fullName evidence="3">Lipocalin-like domain-containing protein</fullName>
    </recommendedName>
</protein>
<gene>
    <name evidence="1" type="ORF">SAMN03080594_102410</name>
</gene>
<reference evidence="2" key="1">
    <citation type="submission" date="2016-11" db="EMBL/GenBank/DDBJ databases">
        <authorList>
            <person name="Varghese N."/>
            <person name="Submissions S."/>
        </authorList>
    </citation>
    <scope>NUCLEOTIDE SEQUENCE [LARGE SCALE GENOMIC DNA]</scope>
    <source>
        <strain evidence="2">DSM 17539</strain>
    </source>
</reference>
<dbReference type="AlphaFoldDB" id="A0A1M4YEQ1"/>
<evidence type="ECO:0000313" key="1">
    <source>
        <dbReference type="EMBL" id="SHF03952.1"/>
    </source>
</evidence>
<proteinExistence type="predicted"/>
<accession>A0A1M4YEQ1</accession>
<evidence type="ECO:0000313" key="2">
    <source>
        <dbReference type="Proteomes" id="UP000184406"/>
    </source>
</evidence>
<dbReference type="Proteomes" id="UP000184406">
    <property type="component" value="Unassembled WGS sequence"/>
</dbReference>
<sequence>MKKLILFTASTILVIITSCMFEKKKDTEFNETTFEKPELLGEWIGNKSEKNLKKDKVIIKKIDLKEDMTAQIEILDSTGHKTVNGNWKISEEQKLGSKNNSISFNSDISLTFDWSKTNRQIFMLNVKEHNKAKILTCNNVYFRKE</sequence>
<dbReference type="EMBL" id="FQUX01000002">
    <property type="protein sequence ID" value="SHF03952.1"/>
    <property type="molecule type" value="Genomic_DNA"/>
</dbReference>